<organism evidence="2 3">
    <name type="scientific">Plasmodium gallinaceum</name>
    <dbReference type="NCBI Taxonomy" id="5849"/>
    <lineage>
        <taxon>Eukaryota</taxon>
        <taxon>Sar</taxon>
        <taxon>Alveolata</taxon>
        <taxon>Apicomplexa</taxon>
        <taxon>Aconoidasida</taxon>
        <taxon>Haemosporida</taxon>
        <taxon>Plasmodiidae</taxon>
        <taxon>Plasmodium</taxon>
        <taxon>Plasmodium (Haemamoeba)</taxon>
    </lineage>
</organism>
<dbReference type="Pfam" id="PF09716">
    <property type="entry name" value="ETRAMP"/>
    <property type="match status" value="1"/>
</dbReference>
<keyword evidence="1" id="KW-0472">Membrane</keyword>
<dbReference type="RefSeq" id="XP_028528059.1">
    <property type="nucleotide sequence ID" value="XM_028671403.1"/>
</dbReference>
<reference evidence="2" key="1">
    <citation type="submission" date="2015-04" db="EMBL/GenBank/DDBJ databases">
        <authorList>
            <consortium name="Pathogen Informatics"/>
        </authorList>
    </citation>
    <scope>NUCLEOTIDE SEQUENCE [LARGE SCALE GENOMIC DNA]</scope>
    <source>
        <strain evidence="2">8A</strain>
    </source>
</reference>
<evidence type="ECO:0000256" key="1">
    <source>
        <dbReference type="SAM" id="Phobius"/>
    </source>
</evidence>
<keyword evidence="3" id="KW-1185">Reference proteome</keyword>
<dbReference type="VEuPathDB" id="PlasmoDB:PGAL8A_00001300"/>
<feature type="transmembrane region" description="Helical" evidence="1">
    <location>
        <begin position="6"/>
        <end position="32"/>
    </location>
</feature>
<dbReference type="EMBL" id="CVMV01000033">
    <property type="protein sequence ID" value="CRG95248.1"/>
    <property type="molecule type" value="Genomic_DNA"/>
</dbReference>
<proteinExistence type="predicted"/>
<evidence type="ECO:0000313" key="3">
    <source>
        <dbReference type="Proteomes" id="UP000220797"/>
    </source>
</evidence>
<dbReference type="GeneID" id="39728535"/>
<accession>A0A1J1GSK2</accession>
<sequence length="191" mass="21958">MKASKLLFFLSSFLIINILTPYLFNANVFFVSADGKIQEINKDIEKKNKKKKIILISSIAAGLVMLAASILGIGNCIKRKNDRMKGYTYRIDTWPDNDIRRVGTEISQKASKRGLKETIVNFHKGKQEGPSDKTLKSYVFDEIKKSGVVFSERQISDMMYYVLSDVAVMEKHWRNFPEYLPSLHLKKDLKK</sequence>
<name>A0A1J1GSK2_PLAGA</name>
<comment type="caution">
    <text evidence="2">The sequence shown here is derived from an EMBL/GenBank/DDBJ whole genome shotgun (WGS) entry which is preliminary data.</text>
</comment>
<dbReference type="InterPro" id="IPR006389">
    <property type="entry name" value="Early_transc_mb_plasmodium"/>
</dbReference>
<dbReference type="AlphaFoldDB" id="A0A1J1GSK2"/>
<gene>
    <name evidence="2" type="primary">ETRAMP</name>
    <name evidence="2" type="ORF">PGAL8A_00001300</name>
</gene>
<dbReference type="Proteomes" id="UP000220797">
    <property type="component" value="Unassembled WGS sequence"/>
</dbReference>
<protein>
    <submittedName>
        <fullName evidence="2">Early transcribed membrane protein</fullName>
    </submittedName>
</protein>
<keyword evidence="1" id="KW-1133">Transmembrane helix</keyword>
<keyword evidence="1" id="KW-0812">Transmembrane</keyword>
<evidence type="ECO:0000313" key="2">
    <source>
        <dbReference type="EMBL" id="CRG95248.1"/>
    </source>
</evidence>
<dbReference type="NCBIfam" id="TIGR01495">
    <property type="entry name" value="ETRAMP"/>
    <property type="match status" value="1"/>
</dbReference>
<feature type="transmembrane region" description="Helical" evidence="1">
    <location>
        <begin position="53"/>
        <end position="74"/>
    </location>
</feature>